<accession>A0A2V3UG91</accession>
<evidence type="ECO:0000313" key="3">
    <source>
        <dbReference type="Proteomes" id="UP000248021"/>
    </source>
</evidence>
<dbReference type="Gene3D" id="3.90.180.10">
    <property type="entry name" value="Medium-chain alcohol dehydrogenases, catalytic domain"/>
    <property type="match status" value="1"/>
</dbReference>
<proteinExistence type="predicted"/>
<dbReference type="SMART" id="SM00829">
    <property type="entry name" value="PKS_ER"/>
    <property type="match status" value="1"/>
</dbReference>
<dbReference type="EMBL" id="QJJK01000001">
    <property type="protein sequence ID" value="PXW64382.1"/>
    <property type="molecule type" value="Genomic_DNA"/>
</dbReference>
<sequence length="337" mass="35185">MKAWMIDALGRHRLRLGDVEQPEPRPREVLVRVANVSLNYRDLLVLEGTMGSGRAFPFVPGSDLAGTVVACGEGTSRFRPGDRVMSTYVPGWIDGRQLGSAANPNGMTLGGPLPGVLAEFVSLPEDWLVGAPGSLSDAEASTLPIAGVTAWFSLIEEGGLRAGQTVLVQGTGGVALFGIQIAKAHGARVIVTSSDDGKLARAKALGADIGIRRDGDWVKALIEATDGHGADHVLEIAGGSNLGKSVEAAAVGGQIAVIGIIEGLDLAAPAFPLLLKQVVVRGIFVAPRRAAEDFVRALDAINLKPVIDRRYPLAALPEALAHLERGPFGKIVIDVAE</sequence>
<protein>
    <submittedName>
        <fullName evidence="2">NADPH:quinone reductase-like Zn-dependent oxidoreductase</fullName>
    </submittedName>
</protein>
<evidence type="ECO:0000313" key="2">
    <source>
        <dbReference type="EMBL" id="PXW64382.1"/>
    </source>
</evidence>
<comment type="caution">
    <text evidence="2">The sequence shown here is derived from an EMBL/GenBank/DDBJ whole genome shotgun (WGS) entry which is preliminary data.</text>
</comment>
<dbReference type="PANTHER" id="PTHR45033:SF2">
    <property type="entry name" value="ZINC-TYPE ALCOHOL DEHYDROGENASE-LIKE PROTEIN C1773.06C"/>
    <property type="match status" value="1"/>
</dbReference>
<dbReference type="RefSeq" id="WP_110372471.1">
    <property type="nucleotide sequence ID" value="NZ_JAHBRY010000001.1"/>
</dbReference>
<dbReference type="GO" id="GO:0016491">
    <property type="term" value="F:oxidoreductase activity"/>
    <property type="evidence" value="ECO:0007669"/>
    <property type="project" value="InterPro"/>
</dbReference>
<keyword evidence="3" id="KW-1185">Reference proteome</keyword>
<dbReference type="InterPro" id="IPR011032">
    <property type="entry name" value="GroES-like_sf"/>
</dbReference>
<dbReference type="InterPro" id="IPR013154">
    <property type="entry name" value="ADH-like_N"/>
</dbReference>
<name>A0A2V3UG91_9HYPH</name>
<dbReference type="AlphaFoldDB" id="A0A2V3UG91"/>
<dbReference type="Gene3D" id="3.40.50.720">
    <property type="entry name" value="NAD(P)-binding Rossmann-like Domain"/>
    <property type="match status" value="1"/>
</dbReference>
<organism evidence="2 3">
    <name type="scientific">Chelatococcus asaccharovorans</name>
    <dbReference type="NCBI Taxonomy" id="28210"/>
    <lineage>
        <taxon>Bacteria</taxon>
        <taxon>Pseudomonadati</taxon>
        <taxon>Pseudomonadota</taxon>
        <taxon>Alphaproteobacteria</taxon>
        <taxon>Hyphomicrobiales</taxon>
        <taxon>Chelatococcaceae</taxon>
        <taxon>Chelatococcus</taxon>
    </lineage>
</organism>
<dbReference type="InterPro" id="IPR020843">
    <property type="entry name" value="ER"/>
</dbReference>
<dbReference type="InterPro" id="IPR052711">
    <property type="entry name" value="Zinc_ADH-like"/>
</dbReference>
<dbReference type="Pfam" id="PF00107">
    <property type="entry name" value="ADH_zinc_N"/>
    <property type="match status" value="1"/>
</dbReference>
<dbReference type="PANTHER" id="PTHR45033">
    <property type="match status" value="1"/>
</dbReference>
<dbReference type="InterPro" id="IPR036291">
    <property type="entry name" value="NAD(P)-bd_dom_sf"/>
</dbReference>
<evidence type="ECO:0000259" key="1">
    <source>
        <dbReference type="SMART" id="SM00829"/>
    </source>
</evidence>
<dbReference type="Proteomes" id="UP000248021">
    <property type="component" value="Unassembled WGS sequence"/>
</dbReference>
<dbReference type="CDD" id="cd08276">
    <property type="entry name" value="MDR7"/>
    <property type="match status" value="1"/>
</dbReference>
<dbReference type="SUPFAM" id="SSF51735">
    <property type="entry name" value="NAD(P)-binding Rossmann-fold domains"/>
    <property type="match status" value="1"/>
</dbReference>
<dbReference type="Pfam" id="PF08240">
    <property type="entry name" value="ADH_N"/>
    <property type="match status" value="1"/>
</dbReference>
<dbReference type="InterPro" id="IPR013149">
    <property type="entry name" value="ADH-like_C"/>
</dbReference>
<gene>
    <name evidence="2" type="ORF">C7450_101137</name>
</gene>
<dbReference type="SUPFAM" id="SSF50129">
    <property type="entry name" value="GroES-like"/>
    <property type="match status" value="1"/>
</dbReference>
<feature type="domain" description="Enoyl reductase (ER)" evidence="1">
    <location>
        <begin position="10"/>
        <end position="333"/>
    </location>
</feature>
<dbReference type="OrthoDB" id="9790818at2"/>
<reference evidence="2 3" key="1">
    <citation type="submission" date="2018-05" db="EMBL/GenBank/DDBJ databases">
        <title>Genomic Encyclopedia of Type Strains, Phase IV (KMG-IV): sequencing the most valuable type-strain genomes for metagenomic binning, comparative biology and taxonomic classification.</title>
        <authorList>
            <person name="Goeker M."/>
        </authorList>
    </citation>
    <scope>NUCLEOTIDE SEQUENCE [LARGE SCALE GENOMIC DNA]</scope>
    <source>
        <strain evidence="2 3">DSM 6462</strain>
    </source>
</reference>